<evidence type="ECO:0000256" key="9">
    <source>
        <dbReference type="ARBA" id="ARBA00030775"/>
    </source>
</evidence>
<dbReference type="InterPro" id="IPR045584">
    <property type="entry name" value="Pilin-like"/>
</dbReference>
<dbReference type="NCBIfam" id="TIGR02532">
    <property type="entry name" value="IV_pilin_GFxxxE"/>
    <property type="match status" value="1"/>
</dbReference>
<keyword evidence="5" id="KW-0997">Cell inner membrane</keyword>
<keyword evidence="6 10" id="KW-0812">Transmembrane</keyword>
<keyword evidence="3" id="KW-1003">Cell membrane</keyword>
<keyword evidence="12" id="KW-1185">Reference proteome</keyword>
<dbReference type="Proteomes" id="UP000304912">
    <property type="component" value="Chromosome"/>
</dbReference>
<dbReference type="KEGG" id="salk:FBQ74_16565"/>
<keyword evidence="8 10" id="KW-0472">Membrane</keyword>
<dbReference type="InterPro" id="IPR012902">
    <property type="entry name" value="N_methyl_site"/>
</dbReference>
<organism evidence="11 12">
    <name type="scientific">Salinimonas iocasae</name>
    <dbReference type="NCBI Taxonomy" id="2572577"/>
    <lineage>
        <taxon>Bacteria</taxon>
        <taxon>Pseudomonadati</taxon>
        <taxon>Pseudomonadota</taxon>
        <taxon>Gammaproteobacteria</taxon>
        <taxon>Alteromonadales</taxon>
        <taxon>Alteromonadaceae</taxon>
        <taxon>Alteromonas/Salinimonas group</taxon>
        <taxon>Salinimonas</taxon>
    </lineage>
</organism>
<evidence type="ECO:0000256" key="1">
    <source>
        <dbReference type="ARBA" id="ARBA00004377"/>
    </source>
</evidence>
<feature type="transmembrane region" description="Helical" evidence="10">
    <location>
        <begin position="12"/>
        <end position="38"/>
    </location>
</feature>
<dbReference type="OrthoDB" id="5730913at2"/>
<evidence type="ECO:0000256" key="5">
    <source>
        <dbReference type="ARBA" id="ARBA00022519"/>
    </source>
</evidence>
<dbReference type="EMBL" id="CP039852">
    <property type="protein sequence ID" value="QCZ94988.1"/>
    <property type="molecule type" value="Genomic_DNA"/>
</dbReference>
<evidence type="ECO:0000313" key="12">
    <source>
        <dbReference type="Proteomes" id="UP000304912"/>
    </source>
</evidence>
<reference evidence="11 12" key="1">
    <citation type="submission" date="2019-04" db="EMBL/GenBank/DDBJ databases">
        <title>Salinimonas iocasae sp. nov., a halophilic bacterium isolated from the outer tube casing of tubeworms in Okinawa Trough.</title>
        <authorList>
            <person name="Zhang H."/>
            <person name="Wang H."/>
            <person name="Li C."/>
        </authorList>
    </citation>
    <scope>NUCLEOTIDE SEQUENCE [LARGE SCALE GENOMIC DNA]</scope>
    <source>
        <strain evidence="11 12">KX18D6</strain>
    </source>
</reference>
<dbReference type="SUPFAM" id="SSF54523">
    <property type="entry name" value="Pili subunits"/>
    <property type="match status" value="1"/>
</dbReference>
<protein>
    <recommendedName>
        <fullName evidence="2">Type II secretion system protein H</fullName>
    </recommendedName>
    <alternativeName>
        <fullName evidence="9">General secretion pathway protein H</fullName>
    </alternativeName>
</protein>
<accession>A0A5B7YHK7</accession>
<name>A0A5B7YHK7_9ALTE</name>
<proteinExistence type="predicted"/>
<gene>
    <name evidence="11" type="primary">gspH</name>
    <name evidence="11" type="ORF">FBQ74_16565</name>
</gene>
<evidence type="ECO:0000313" key="11">
    <source>
        <dbReference type="EMBL" id="QCZ94988.1"/>
    </source>
</evidence>
<dbReference type="InterPro" id="IPR049875">
    <property type="entry name" value="TypeII_GspH"/>
</dbReference>
<evidence type="ECO:0000256" key="7">
    <source>
        <dbReference type="ARBA" id="ARBA00022989"/>
    </source>
</evidence>
<dbReference type="InterPro" id="IPR002416">
    <property type="entry name" value="T2SS_protein-GspH"/>
</dbReference>
<dbReference type="AlphaFoldDB" id="A0A5B7YHK7"/>
<comment type="subcellular location">
    <subcellularLocation>
        <location evidence="1">Cell inner membrane</location>
        <topology evidence="1">Single-pass membrane protein</topology>
    </subcellularLocation>
</comment>
<evidence type="ECO:0000256" key="8">
    <source>
        <dbReference type="ARBA" id="ARBA00023136"/>
    </source>
</evidence>
<dbReference type="Pfam" id="PF07963">
    <property type="entry name" value="N_methyl"/>
    <property type="match status" value="1"/>
</dbReference>
<dbReference type="GO" id="GO:0015628">
    <property type="term" value="P:protein secretion by the type II secretion system"/>
    <property type="evidence" value="ECO:0007669"/>
    <property type="project" value="InterPro"/>
</dbReference>
<keyword evidence="4" id="KW-0488">Methylation</keyword>
<sequence length="213" mass="24519">MMAAAAQYQHPVRVRGFTLLEVMIVLLLMGLAASYVVFNAVGTEPADELEEQVRRIQVVTDMASDYAVMNQKQMGIRFEPDEGVYYFVFLNEENEWQRLEENDIYAERQLPEPFYFTLNLDDLPWEQDSLMADREIFDEDFALGDAQTDIGNEEDKRLPPPQVLIMPSGDITPFLLTFHYEPGFGSDLPVYYQLKNEDLPPLELDGPLEQVPQ</sequence>
<dbReference type="Gene3D" id="3.55.40.10">
    <property type="entry name" value="minor pseudopilin epsh domain"/>
    <property type="match status" value="1"/>
</dbReference>
<evidence type="ECO:0000256" key="6">
    <source>
        <dbReference type="ARBA" id="ARBA00022692"/>
    </source>
</evidence>
<dbReference type="RefSeq" id="WP_139757718.1">
    <property type="nucleotide sequence ID" value="NZ_CP039852.1"/>
</dbReference>
<dbReference type="GO" id="GO:0015627">
    <property type="term" value="C:type II protein secretion system complex"/>
    <property type="evidence" value="ECO:0007669"/>
    <property type="project" value="InterPro"/>
</dbReference>
<evidence type="ECO:0000256" key="10">
    <source>
        <dbReference type="SAM" id="Phobius"/>
    </source>
</evidence>
<dbReference type="NCBIfam" id="TIGR01708">
    <property type="entry name" value="typeII_sec_gspH"/>
    <property type="match status" value="1"/>
</dbReference>
<evidence type="ECO:0000256" key="2">
    <source>
        <dbReference type="ARBA" id="ARBA00021549"/>
    </source>
</evidence>
<evidence type="ECO:0000256" key="4">
    <source>
        <dbReference type="ARBA" id="ARBA00022481"/>
    </source>
</evidence>
<keyword evidence="7 10" id="KW-1133">Transmembrane helix</keyword>
<dbReference type="PRINTS" id="PR00885">
    <property type="entry name" value="BCTERIALGSPH"/>
</dbReference>
<dbReference type="GO" id="GO:0005886">
    <property type="term" value="C:plasma membrane"/>
    <property type="evidence" value="ECO:0007669"/>
    <property type="project" value="UniProtKB-SubCell"/>
</dbReference>
<evidence type="ECO:0000256" key="3">
    <source>
        <dbReference type="ARBA" id="ARBA00022475"/>
    </source>
</evidence>